<dbReference type="InterPro" id="IPR024370">
    <property type="entry name" value="PBP_domain"/>
</dbReference>
<evidence type="ECO:0000256" key="7">
    <source>
        <dbReference type="ARBA" id="ARBA00023139"/>
    </source>
</evidence>
<name>A0A174HWG7_9FIRM</name>
<evidence type="ECO:0000256" key="10">
    <source>
        <dbReference type="SAM" id="SignalP"/>
    </source>
</evidence>
<keyword evidence="5" id="KW-0592">Phosphate transport</keyword>
<keyword evidence="8" id="KW-0449">Lipoprotein</keyword>
<accession>A0A174HWG7</accession>
<protein>
    <submittedName>
        <fullName evidence="12">Phosphate ABC transporter periplasmic component-like protein</fullName>
    </submittedName>
</protein>
<evidence type="ECO:0000313" key="13">
    <source>
        <dbReference type="Proteomes" id="UP000095651"/>
    </source>
</evidence>
<dbReference type="Pfam" id="PF12849">
    <property type="entry name" value="PBP_like_2"/>
    <property type="match status" value="1"/>
</dbReference>
<dbReference type="InterPro" id="IPR025582">
    <property type="entry name" value="YARHG_dom"/>
</dbReference>
<feature type="signal peptide" evidence="10">
    <location>
        <begin position="1"/>
        <end position="22"/>
    </location>
</feature>
<dbReference type="InterPro" id="IPR050811">
    <property type="entry name" value="Phosphate_ABC_transporter"/>
</dbReference>
<dbReference type="Pfam" id="PF13308">
    <property type="entry name" value="YARHG"/>
    <property type="match status" value="1"/>
</dbReference>
<evidence type="ECO:0000256" key="5">
    <source>
        <dbReference type="ARBA" id="ARBA00022592"/>
    </source>
</evidence>
<dbReference type="PANTHER" id="PTHR30570:SF1">
    <property type="entry name" value="PHOSPHATE-BINDING PROTEIN PSTS"/>
    <property type="match status" value="1"/>
</dbReference>
<dbReference type="Proteomes" id="UP000095651">
    <property type="component" value="Unassembled WGS sequence"/>
</dbReference>
<dbReference type="PROSITE" id="PS51257">
    <property type="entry name" value="PROKAR_LIPOPROTEIN"/>
    <property type="match status" value="1"/>
</dbReference>
<evidence type="ECO:0000256" key="1">
    <source>
        <dbReference type="ARBA" id="ARBA00002841"/>
    </source>
</evidence>
<dbReference type="GO" id="GO:0005886">
    <property type="term" value="C:plasma membrane"/>
    <property type="evidence" value="ECO:0007669"/>
    <property type="project" value="UniProtKB-SubCell"/>
</dbReference>
<evidence type="ECO:0000256" key="4">
    <source>
        <dbReference type="ARBA" id="ARBA00011529"/>
    </source>
</evidence>
<evidence type="ECO:0000256" key="2">
    <source>
        <dbReference type="ARBA" id="ARBA00004193"/>
    </source>
</evidence>
<comment type="subunit">
    <text evidence="4">The complex is composed of two ATP-binding proteins (PstB), two transmembrane proteins (PstC and PstA) and a solute-binding protein (PstS).</text>
</comment>
<reference evidence="12 13" key="1">
    <citation type="submission" date="2015-09" db="EMBL/GenBank/DDBJ databases">
        <authorList>
            <consortium name="Pathogen Informatics"/>
        </authorList>
    </citation>
    <scope>NUCLEOTIDE SEQUENCE [LARGE SCALE GENOMIC DNA]</scope>
    <source>
        <strain evidence="12 13">2789STDY5608850</strain>
    </source>
</reference>
<evidence type="ECO:0000256" key="9">
    <source>
        <dbReference type="SAM" id="MobiDB-lite"/>
    </source>
</evidence>
<sequence length="743" mass="83373">MKKKVHLLPVALAFLIGLGTVGCGSKQEPAGTAPETVTSGVSEEESTKQETKSQTAEEVPAYPVGSWDDDYILPDAQTHIYTQEELQALTREELRIARNEIYARHGRKFKSDDLSTYFSGKSWYQPSVEADAFDDRVLNESETGNLAAVKEAEENAPSAMVTCPKMGREEFPKIDGSTATIPLSQAIFRLATGATEQEAERFIRHDKTTQAYLNLIWGEETDLVIAYEPGESVKKRPKEERDNLIIKPIGRDALVFMANQGNPVKSLTGRQVIDIYSGKIKNWKAVGGSSQAIRAFQRPENSGSQNLMEKLVMKGTAMAEAPQDYVVSEMGELIEKVSAYDNTGEALGYSVYYYAKNMYQKPELKFMAVDGVMPSSDTIRDGSYPYVSDFYAAVRKDEPKDSNAYRLFEWLTSDDGQALINTLGYVGIRDVKKPLPQGFEGEGEVFKAEIPLSKGEAILADGDYLYGENGIAVFDRSMNLLKFIRHVDNQAVSPFMVWDGRSLLTMQDTLTSNYGLYSIAEERWVCEPVYSDIFITKDGYGLEHAVWVESGVSGEWHYTYDYADKNGTITEKGVPSDEKIWEGEGCEEHYYDVKEFMEHNPEIAMKLEVTSDAFSIFGTEFQENIAVIEKGSRNYYYDMRGKCLFEFDKSKLPGGREIMMFPIIVNDHMAYLSVNDSGGTSISSDYIYRDGVLVKTLESDSASGTVSTIEECFYTRTSGNYLYVYNYQDELCAKFLMGYYTSD</sequence>
<evidence type="ECO:0000313" key="12">
    <source>
        <dbReference type="EMBL" id="CUO79253.1"/>
    </source>
</evidence>
<evidence type="ECO:0000256" key="8">
    <source>
        <dbReference type="ARBA" id="ARBA00023288"/>
    </source>
</evidence>
<dbReference type="RefSeq" id="WP_055657790.1">
    <property type="nucleotide sequence ID" value="NZ_CABIXC010000012.1"/>
</dbReference>
<proteinExistence type="inferred from homology"/>
<dbReference type="EMBL" id="CYZE01000012">
    <property type="protein sequence ID" value="CUO79253.1"/>
    <property type="molecule type" value="Genomic_DNA"/>
</dbReference>
<evidence type="ECO:0000256" key="6">
    <source>
        <dbReference type="ARBA" id="ARBA00022729"/>
    </source>
</evidence>
<dbReference type="GO" id="GO:0006817">
    <property type="term" value="P:phosphate ion transport"/>
    <property type="evidence" value="ECO:0007669"/>
    <property type="project" value="UniProtKB-KW"/>
</dbReference>
<feature type="chain" id="PRO_5039538832" evidence="10">
    <location>
        <begin position="23"/>
        <end position="743"/>
    </location>
</feature>
<dbReference type="PANTHER" id="PTHR30570">
    <property type="entry name" value="PERIPLASMIC PHOSPHATE BINDING COMPONENT OF PHOSPHATE ABC TRANSPORTER"/>
    <property type="match status" value="1"/>
</dbReference>
<feature type="domain" description="YARHG" evidence="11">
    <location>
        <begin position="69"/>
        <end position="154"/>
    </location>
</feature>
<dbReference type="SMART" id="SM01324">
    <property type="entry name" value="YARHG"/>
    <property type="match status" value="1"/>
</dbReference>
<keyword evidence="6 10" id="KW-0732">Signal</keyword>
<evidence type="ECO:0000259" key="11">
    <source>
        <dbReference type="SMART" id="SM01324"/>
    </source>
</evidence>
<comment type="similarity">
    <text evidence="3">Belongs to the PstS family.</text>
</comment>
<keyword evidence="7" id="KW-0564">Palmitate</keyword>
<comment type="subcellular location">
    <subcellularLocation>
        <location evidence="2">Cell membrane</location>
        <topology evidence="2">Lipid-anchor</topology>
    </subcellularLocation>
</comment>
<dbReference type="Gene3D" id="3.40.190.10">
    <property type="entry name" value="Periplasmic binding protein-like II"/>
    <property type="match status" value="2"/>
</dbReference>
<dbReference type="Gene3D" id="1.20.58.1690">
    <property type="match status" value="1"/>
</dbReference>
<organism evidence="12 13">
    <name type="scientific">Hungatella hathewayi</name>
    <dbReference type="NCBI Taxonomy" id="154046"/>
    <lineage>
        <taxon>Bacteria</taxon>
        <taxon>Bacillati</taxon>
        <taxon>Bacillota</taxon>
        <taxon>Clostridia</taxon>
        <taxon>Lachnospirales</taxon>
        <taxon>Lachnospiraceae</taxon>
        <taxon>Hungatella</taxon>
    </lineage>
</organism>
<dbReference type="InterPro" id="IPR038434">
    <property type="entry name" value="YARHG_sf"/>
</dbReference>
<dbReference type="AlphaFoldDB" id="A0A174HWG7"/>
<comment type="function">
    <text evidence="1">Part of the ABC transporter complex PstSACB involved in phosphate import.</text>
</comment>
<gene>
    <name evidence="12" type="ORF">ERS852407_03963</name>
</gene>
<dbReference type="SUPFAM" id="SSF53850">
    <property type="entry name" value="Periplasmic binding protein-like II"/>
    <property type="match status" value="1"/>
</dbReference>
<keyword evidence="5" id="KW-0813">Transport</keyword>
<evidence type="ECO:0000256" key="3">
    <source>
        <dbReference type="ARBA" id="ARBA00008725"/>
    </source>
</evidence>
<feature type="region of interest" description="Disordered" evidence="9">
    <location>
        <begin position="26"/>
        <end position="59"/>
    </location>
</feature>